<keyword evidence="1" id="KW-0456">Lyase</keyword>
<protein>
    <submittedName>
        <fullName evidence="1">Chorismate pyruvate lyase</fullName>
    </submittedName>
</protein>
<proteinExistence type="predicted"/>
<reference evidence="1 2" key="1">
    <citation type="submission" date="2019-04" db="EMBL/GenBank/DDBJ databases">
        <title>Complete genome sequencing of Piscirickettsia salmonis strain Psal-009.</title>
        <authorList>
            <person name="Schober I."/>
            <person name="Bunk B."/>
            <person name="Sproer C."/>
            <person name="Carril G.P."/>
            <person name="Riedel T."/>
            <person name="Flores-Herrera P.A."/>
            <person name="Nourdin-Galindo G."/>
            <person name="Marshall S.H."/>
            <person name="Overmann J."/>
        </authorList>
    </citation>
    <scope>NUCLEOTIDE SEQUENCE [LARGE SCALE GENOMIC DNA]</scope>
    <source>
        <strain evidence="1 2">Psal-009</strain>
    </source>
</reference>
<dbReference type="Proteomes" id="UP000422232">
    <property type="component" value="Chromosome"/>
</dbReference>
<evidence type="ECO:0000313" key="2">
    <source>
        <dbReference type="Proteomes" id="UP000422232"/>
    </source>
</evidence>
<dbReference type="PANTHER" id="PTHR38683">
    <property type="entry name" value="CHORISMATE PYRUVATE-LYASE"/>
    <property type="match status" value="1"/>
</dbReference>
<dbReference type="Pfam" id="PF04345">
    <property type="entry name" value="Chor_lyase"/>
    <property type="match status" value="1"/>
</dbReference>
<dbReference type="GO" id="GO:0006744">
    <property type="term" value="P:ubiquinone biosynthetic process"/>
    <property type="evidence" value="ECO:0007669"/>
    <property type="project" value="InterPro"/>
</dbReference>
<dbReference type="InterPro" id="IPR028978">
    <property type="entry name" value="Chorismate_lyase_/UTRA_dom_sf"/>
</dbReference>
<dbReference type="PANTHER" id="PTHR38683:SF1">
    <property type="entry name" value="CHORISMATE PYRUVATE-LYASE"/>
    <property type="match status" value="1"/>
</dbReference>
<sequence>MSVQPIVWQHNATVIGASCLYQPWLERPYCLTSAIKRATCRFSVRVLSESSKPLQSLYQSDDMIYQENQVWEREVYLCGDDTPWVYASVVFSSAHPPEILTTLGSRPLGETLFFHPDGRDVARSKMEYAGIDRSCDVYLPAFDLSSQDRLYARRSVFSPYWGQVLVTEIFLDTLPDYPLEERTLECKN</sequence>
<evidence type="ECO:0000313" key="1">
    <source>
        <dbReference type="EMBL" id="QGO05101.1"/>
    </source>
</evidence>
<dbReference type="RefSeq" id="WP_032126652.1">
    <property type="nucleotide sequence ID" value="NZ_CP012413.1"/>
</dbReference>
<keyword evidence="1" id="KW-0670">Pyruvate</keyword>
<dbReference type="EMBL" id="CP038908">
    <property type="protein sequence ID" value="QGO05101.1"/>
    <property type="molecule type" value="Genomic_DNA"/>
</dbReference>
<dbReference type="AlphaFoldDB" id="A0A9Q5YJY5"/>
<keyword evidence="2" id="KW-1185">Reference proteome</keyword>
<dbReference type="GO" id="GO:0005829">
    <property type="term" value="C:cytosol"/>
    <property type="evidence" value="ECO:0007669"/>
    <property type="project" value="TreeGrafter"/>
</dbReference>
<name>A0A9Q5YJY5_PISSA</name>
<dbReference type="InterPro" id="IPR007440">
    <property type="entry name" value="Chorismate--pyruvate_lyase"/>
</dbReference>
<accession>A0A9Q5YJY5</accession>
<dbReference type="Gene3D" id="3.40.1410.10">
    <property type="entry name" value="Chorismate lyase-like"/>
    <property type="match status" value="1"/>
</dbReference>
<dbReference type="SUPFAM" id="SSF64288">
    <property type="entry name" value="Chorismate lyase-like"/>
    <property type="match status" value="1"/>
</dbReference>
<gene>
    <name evidence="1" type="ORF">Psal009_00981</name>
</gene>
<dbReference type="GeneID" id="66741859"/>
<dbReference type="GO" id="GO:0008813">
    <property type="term" value="F:chorismate lyase activity"/>
    <property type="evidence" value="ECO:0007669"/>
    <property type="project" value="InterPro"/>
</dbReference>
<organism evidence="1 2">
    <name type="scientific">Piscirickettsia salmonis</name>
    <dbReference type="NCBI Taxonomy" id="1238"/>
    <lineage>
        <taxon>Bacteria</taxon>
        <taxon>Pseudomonadati</taxon>
        <taxon>Pseudomonadota</taxon>
        <taxon>Gammaproteobacteria</taxon>
        <taxon>Thiotrichales</taxon>
        <taxon>Piscirickettsiaceae</taxon>
        <taxon>Piscirickettsia</taxon>
    </lineage>
</organism>